<dbReference type="Proteomes" id="UP000749646">
    <property type="component" value="Unassembled WGS sequence"/>
</dbReference>
<name>A0A9P6LTR2_9FUNG</name>
<evidence type="ECO:0000313" key="2">
    <source>
        <dbReference type="EMBL" id="KAF9938492.1"/>
    </source>
</evidence>
<dbReference type="PROSITE" id="PS51035">
    <property type="entry name" value="BAG"/>
    <property type="match status" value="1"/>
</dbReference>
<proteinExistence type="predicted"/>
<evidence type="ECO:0000259" key="1">
    <source>
        <dbReference type="PROSITE" id="PS51035"/>
    </source>
</evidence>
<dbReference type="SUPFAM" id="SSF63491">
    <property type="entry name" value="BAG domain"/>
    <property type="match status" value="1"/>
</dbReference>
<dbReference type="GO" id="GO:0051087">
    <property type="term" value="F:protein-folding chaperone binding"/>
    <property type="evidence" value="ECO:0007669"/>
    <property type="project" value="InterPro"/>
</dbReference>
<comment type="caution">
    <text evidence="2">The sequence shown here is derived from an EMBL/GenBank/DDBJ whole genome shotgun (WGS) entry which is preliminary data.</text>
</comment>
<dbReference type="Gene3D" id="1.20.58.120">
    <property type="entry name" value="BAG domain"/>
    <property type="match status" value="1"/>
</dbReference>
<keyword evidence="3" id="KW-1185">Reference proteome</keyword>
<accession>A0A9P6LTR2</accession>
<dbReference type="OrthoDB" id="417450at2759"/>
<evidence type="ECO:0000313" key="3">
    <source>
        <dbReference type="Proteomes" id="UP000749646"/>
    </source>
</evidence>
<reference evidence="2" key="1">
    <citation type="journal article" date="2020" name="Fungal Divers.">
        <title>Resolving the Mortierellaceae phylogeny through synthesis of multi-gene phylogenetics and phylogenomics.</title>
        <authorList>
            <person name="Vandepol N."/>
            <person name="Liber J."/>
            <person name="Desiro A."/>
            <person name="Na H."/>
            <person name="Kennedy M."/>
            <person name="Barry K."/>
            <person name="Grigoriev I.V."/>
            <person name="Miller A.N."/>
            <person name="O'Donnell K."/>
            <person name="Stajich J.E."/>
            <person name="Bonito G."/>
        </authorList>
    </citation>
    <scope>NUCLEOTIDE SEQUENCE</scope>
    <source>
        <strain evidence="2">MES-2147</strain>
    </source>
</reference>
<feature type="domain" description="BAG" evidence="1">
    <location>
        <begin position="108"/>
        <end position="158"/>
    </location>
</feature>
<dbReference type="InterPro" id="IPR003103">
    <property type="entry name" value="BAG_domain"/>
</dbReference>
<gene>
    <name evidence="2" type="ORF">BGZ65_012720</name>
</gene>
<dbReference type="EMBL" id="JAAAHW010009596">
    <property type="protein sequence ID" value="KAF9938492.1"/>
    <property type="molecule type" value="Genomic_DNA"/>
</dbReference>
<dbReference type="AlphaFoldDB" id="A0A9P6LTR2"/>
<sequence length="174" mass="19533">MKDNNAPLSSFGIKPNGVITMMGTKSSKSDIRTAPLTTTSGSGGDPEEHALVIEIQTSYKKILDLTDQHVPKYERAVKEYIQSNNPPSVMDLKNEYGGERPMRKWLLDEYTLLSEKLMQALLVLDSVICKPNFEVARAKRKEAVKETQRLLDLIDEMNARVKTYDETAEATGKL</sequence>
<protein>
    <recommendedName>
        <fullName evidence="1">BAG domain-containing protein</fullName>
    </recommendedName>
</protein>
<dbReference type="InterPro" id="IPR036533">
    <property type="entry name" value="BAG_dom_sf"/>
</dbReference>
<dbReference type="Pfam" id="PF02179">
    <property type="entry name" value="BAG"/>
    <property type="match status" value="1"/>
</dbReference>
<organism evidence="2 3">
    <name type="scientific">Modicella reniformis</name>
    <dbReference type="NCBI Taxonomy" id="1440133"/>
    <lineage>
        <taxon>Eukaryota</taxon>
        <taxon>Fungi</taxon>
        <taxon>Fungi incertae sedis</taxon>
        <taxon>Mucoromycota</taxon>
        <taxon>Mortierellomycotina</taxon>
        <taxon>Mortierellomycetes</taxon>
        <taxon>Mortierellales</taxon>
        <taxon>Mortierellaceae</taxon>
        <taxon>Modicella</taxon>
    </lineage>
</organism>